<dbReference type="InterPro" id="IPR027583">
    <property type="entry name" value="rSAM_ACGX"/>
</dbReference>
<evidence type="ECO:0000256" key="2">
    <source>
        <dbReference type="ARBA" id="ARBA00022485"/>
    </source>
</evidence>
<evidence type="ECO:0000313" key="8">
    <source>
        <dbReference type="EMBL" id="AMK16135.1"/>
    </source>
</evidence>
<dbReference type="Pfam" id="PF13186">
    <property type="entry name" value="SPASM"/>
    <property type="match status" value="1"/>
</dbReference>
<reference evidence="10" key="2">
    <citation type="submission" date="2016-02" db="EMBL/GenBank/DDBJ databases">
        <title>The draft genome sequence of the rumen methanogen Methanobrevibacter olleyae YLM1.</title>
        <authorList>
            <consortium name="New Zealand Agricultural Greenhouse Gas Research Centre/Pastoral Greenhouse Gas Research Consortium"/>
            <person name="Kelly W.J."/>
            <person name="Li D."/>
            <person name="Lambie S.C."/>
            <person name="Attwood G.T."/>
            <person name="Altermann E."/>
            <person name="Leahy S.C."/>
        </authorList>
    </citation>
    <scope>NUCLEOTIDE SEQUENCE [LARGE SCALE GENOMIC DNA]</scope>
    <source>
        <strain evidence="10">YLM1</strain>
    </source>
</reference>
<dbReference type="InterPro" id="IPR013785">
    <property type="entry name" value="Aldolase_TIM"/>
</dbReference>
<evidence type="ECO:0000313" key="10">
    <source>
        <dbReference type="Proteomes" id="UP000066376"/>
    </source>
</evidence>
<dbReference type="PIRSF" id="PIRSF037420">
    <property type="entry name" value="PQQ_syn_pqqE"/>
    <property type="match status" value="1"/>
</dbReference>
<dbReference type="PANTHER" id="PTHR11228:SF7">
    <property type="entry name" value="PQQA PEPTIDE CYCLASE"/>
    <property type="match status" value="1"/>
</dbReference>
<evidence type="ECO:0000313" key="11">
    <source>
        <dbReference type="Proteomes" id="UP000183442"/>
    </source>
</evidence>
<evidence type="ECO:0000256" key="3">
    <source>
        <dbReference type="ARBA" id="ARBA00022691"/>
    </source>
</evidence>
<gene>
    <name evidence="9" type="ORF">SAMN02910297_00572</name>
    <name evidence="8" type="ORF">YLM1_1580</name>
</gene>
<dbReference type="InterPro" id="IPR050377">
    <property type="entry name" value="Radical_SAM_PqqE_MftC-like"/>
</dbReference>
<reference evidence="8 10" key="1">
    <citation type="journal article" date="2016" name="Genome Announc.">
        <title>Draft Genome Sequence of the Rumen Methanogen Methanobrevibacter olleyae YLM1.</title>
        <authorList>
            <person name="Kelly W.J."/>
            <person name="Li D."/>
            <person name="Lambie S.C."/>
            <person name="Cox F."/>
            <person name="Attwood G.T."/>
            <person name="Altermann E."/>
            <person name="Leahy S.C."/>
        </authorList>
    </citation>
    <scope>NUCLEOTIDE SEQUENCE [LARGE SCALE GENOMIC DNA]</scope>
    <source>
        <strain evidence="8 10">YLM1</strain>
    </source>
</reference>
<dbReference type="InterPro" id="IPR017200">
    <property type="entry name" value="PqqE-like"/>
</dbReference>
<accession>A0A126R3B1</accession>
<dbReference type="SFLD" id="SFLDG01067">
    <property type="entry name" value="SPASM/twitch_domain_containing"/>
    <property type="match status" value="1"/>
</dbReference>
<dbReference type="Proteomes" id="UP000066376">
    <property type="component" value="Chromosome"/>
</dbReference>
<keyword evidence="5" id="KW-0408">Iron</keyword>
<reference evidence="11" key="4">
    <citation type="submission" date="2016-10" db="EMBL/GenBank/DDBJ databases">
        <authorList>
            <person name="Varghese N."/>
        </authorList>
    </citation>
    <scope>NUCLEOTIDE SEQUENCE [LARGE SCALE GENOMIC DNA]</scope>
    <source>
        <strain evidence="11">DSM 16632</strain>
    </source>
</reference>
<comment type="cofactor">
    <cofactor evidence="1">
        <name>[4Fe-4S] cluster</name>
        <dbReference type="ChEBI" id="CHEBI:49883"/>
    </cofactor>
</comment>
<dbReference type="PROSITE" id="PS51918">
    <property type="entry name" value="RADICAL_SAM"/>
    <property type="match status" value="1"/>
</dbReference>
<dbReference type="Proteomes" id="UP000183442">
    <property type="component" value="Unassembled WGS sequence"/>
</dbReference>
<dbReference type="CDD" id="cd01335">
    <property type="entry name" value="Radical_SAM"/>
    <property type="match status" value="1"/>
</dbReference>
<keyword evidence="6" id="KW-0411">Iron-sulfur</keyword>
<dbReference type="KEGG" id="mol:YLM1_1580"/>
<dbReference type="SFLD" id="SFLDG01386">
    <property type="entry name" value="main_SPASM_domain-containing"/>
    <property type="match status" value="1"/>
</dbReference>
<dbReference type="SUPFAM" id="SSF102114">
    <property type="entry name" value="Radical SAM enzymes"/>
    <property type="match status" value="1"/>
</dbReference>
<dbReference type="Gene3D" id="3.20.20.70">
    <property type="entry name" value="Aldolase class I"/>
    <property type="match status" value="1"/>
</dbReference>
<dbReference type="GO" id="GO:0003824">
    <property type="term" value="F:catalytic activity"/>
    <property type="evidence" value="ECO:0007669"/>
    <property type="project" value="InterPro"/>
</dbReference>
<dbReference type="RefSeq" id="WP_067148230.1">
    <property type="nucleotide sequence ID" value="NZ_CP014265.1"/>
</dbReference>
<evidence type="ECO:0000259" key="7">
    <source>
        <dbReference type="PROSITE" id="PS51918"/>
    </source>
</evidence>
<evidence type="ECO:0000256" key="5">
    <source>
        <dbReference type="ARBA" id="ARBA00023004"/>
    </source>
</evidence>
<sequence length="341" mass="40135">MTEFFPFQFHITDECDQRCKHCYIFSEENNKAIITMDYENIIKIFNNCYDMCERLERKTFFTITGGDPILHPYFWKILEFLKDNKTPFGILGNPFHLNENVCRDLKSYGCRFYQLSLDGLKDTHDYFRKEGSFYTTLEKIAPLKNAGIHANIMTTVSKTNINEIPGIIEKVVEYKADLFTFARYSPTSFEKSAQMTAQEYRDLLDTCFKLYEKYNNSGTNFSLKDHLWTLYLYEKGLFRIPENLDENIIYDGCNCGIGHLTILPNGDVFACRRMESKIGNALEESVYDIFTGPKIDYYRQYDKFEKCSKCELLRFCRGCPSISYGYTHNYYSPDPQCWKEI</sequence>
<dbReference type="GO" id="GO:0046872">
    <property type="term" value="F:metal ion binding"/>
    <property type="evidence" value="ECO:0007669"/>
    <property type="project" value="UniProtKB-KW"/>
</dbReference>
<evidence type="ECO:0000256" key="1">
    <source>
        <dbReference type="ARBA" id="ARBA00001966"/>
    </source>
</evidence>
<dbReference type="GO" id="GO:0051539">
    <property type="term" value="F:4 iron, 4 sulfur cluster binding"/>
    <property type="evidence" value="ECO:0007669"/>
    <property type="project" value="UniProtKB-KW"/>
</dbReference>
<keyword evidence="10" id="KW-1185">Reference proteome</keyword>
<protein>
    <submittedName>
        <fullName evidence="8">Radical SAM domain-containing protein</fullName>
    </submittedName>
    <submittedName>
        <fullName evidence="9">Radical SAM/SPASM domain protein, ACGX system</fullName>
    </submittedName>
</protein>
<dbReference type="EMBL" id="CP014265">
    <property type="protein sequence ID" value="AMK16135.1"/>
    <property type="molecule type" value="Genomic_DNA"/>
</dbReference>
<dbReference type="STRING" id="294671.YLM1_1580"/>
<dbReference type="SFLD" id="SFLDS00029">
    <property type="entry name" value="Radical_SAM"/>
    <property type="match status" value="1"/>
</dbReference>
<dbReference type="InterPro" id="IPR023885">
    <property type="entry name" value="4Fe4S-binding_SPASM_dom"/>
</dbReference>
<proteinExistence type="predicted"/>
<dbReference type="PATRIC" id="fig|294671.3.peg.1644"/>
<keyword evidence="4" id="KW-0479">Metal-binding</keyword>
<dbReference type="InterPro" id="IPR058240">
    <property type="entry name" value="rSAM_sf"/>
</dbReference>
<dbReference type="NCBIfam" id="TIGR04085">
    <property type="entry name" value="rSAM_more_4Fe4S"/>
    <property type="match status" value="1"/>
</dbReference>
<dbReference type="PANTHER" id="PTHR11228">
    <property type="entry name" value="RADICAL SAM DOMAIN PROTEIN"/>
    <property type="match status" value="1"/>
</dbReference>
<evidence type="ECO:0000256" key="6">
    <source>
        <dbReference type="ARBA" id="ARBA00023014"/>
    </source>
</evidence>
<name>A0A126R3B1_METOL</name>
<keyword evidence="2" id="KW-0004">4Fe-4S</keyword>
<feature type="domain" description="Radical SAM core" evidence="7">
    <location>
        <begin position="1"/>
        <end position="215"/>
    </location>
</feature>
<keyword evidence="3" id="KW-0949">S-adenosyl-L-methionine</keyword>
<dbReference type="OrthoDB" id="30736at2157"/>
<organism evidence="8 10">
    <name type="scientific">Methanobrevibacter olleyae</name>
    <dbReference type="NCBI Taxonomy" id="294671"/>
    <lineage>
        <taxon>Archaea</taxon>
        <taxon>Methanobacteriati</taxon>
        <taxon>Methanobacteriota</taxon>
        <taxon>Methanomada group</taxon>
        <taxon>Methanobacteria</taxon>
        <taxon>Methanobacteriales</taxon>
        <taxon>Methanobacteriaceae</taxon>
        <taxon>Methanobrevibacter</taxon>
    </lineage>
</organism>
<evidence type="ECO:0000256" key="4">
    <source>
        <dbReference type="ARBA" id="ARBA00022723"/>
    </source>
</evidence>
<dbReference type="AlphaFoldDB" id="A0A126R3B1"/>
<dbReference type="InterPro" id="IPR007197">
    <property type="entry name" value="rSAM"/>
</dbReference>
<reference evidence="9" key="3">
    <citation type="submission" date="2016-10" db="EMBL/GenBank/DDBJ databases">
        <authorList>
            <person name="de Groot N.N."/>
        </authorList>
    </citation>
    <scope>NUCLEOTIDE SEQUENCE [LARGE SCALE GENOMIC DNA]</scope>
    <source>
        <strain evidence="9">DSM 16632</strain>
    </source>
</reference>
<dbReference type="GeneID" id="28489898"/>
<dbReference type="NCBIfam" id="TIGR04340">
    <property type="entry name" value="rSAM_ACGX"/>
    <property type="match status" value="1"/>
</dbReference>
<dbReference type="EMBL" id="FOTL01000006">
    <property type="protein sequence ID" value="SFL32248.1"/>
    <property type="molecule type" value="Genomic_DNA"/>
</dbReference>
<dbReference type="Pfam" id="PF04055">
    <property type="entry name" value="Radical_SAM"/>
    <property type="match status" value="1"/>
</dbReference>
<evidence type="ECO:0000313" key="9">
    <source>
        <dbReference type="EMBL" id="SFL32248.1"/>
    </source>
</evidence>